<accession>A0A395GU70</accession>
<name>A0A395GU70_9EURO</name>
<dbReference type="VEuPathDB" id="FungiDB:BO80DRAFT_412408"/>
<evidence type="ECO:0000313" key="3">
    <source>
        <dbReference type="Proteomes" id="UP000249402"/>
    </source>
</evidence>
<sequence>MVSFKAVLLTMIPAVVAQNQTQIGSTTEFRVCSVDPTPIYAETCIALNETGATNISIAVGCRQYSNTECTGSYNTGGYRPGCYQNSRFIQTLGTISGAIFCFPS</sequence>
<evidence type="ECO:0000256" key="1">
    <source>
        <dbReference type="SAM" id="SignalP"/>
    </source>
</evidence>
<gene>
    <name evidence="2" type="ORF">BO80DRAFT_412408</name>
</gene>
<proteinExistence type="predicted"/>
<dbReference type="AlphaFoldDB" id="A0A395GU70"/>
<reference evidence="2 3" key="1">
    <citation type="submission" date="2018-02" db="EMBL/GenBank/DDBJ databases">
        <title>The genomes of Aspergillus section Nigri reveals drivers in fungal speciation.</title>
        <authorList>
            <consortium name="DOE Joint Genome Institute"/>
            <person name="Vesth T.C."/>
            <person name="Nybo J."/>
            <person name="Theobald S."/>
            <person name="Brandl J."/>
            <person name="Frisvad J.C."/>
            <person name="Nielsen K.F."/>
            <person name="Lyhne E.K."/>
            <person name="Kogle M.E."/>
            <person name="Kuo A."/>
            <person name="Riley R."/>
            <person name="Clum A."/>
            <person name="Nolan M."/>
            <person name="Lipzen A."/>
            <person name="Salamov A."/>
            <person name="Henrissat B."/>
            <person name="Wiebenga A."/>
            <person name="De vries R.P."/>
            <person name="Grigoriev I.V."/>
            <person name="Mortensen U.H."/>
            <person name="Andersen M.R."/>
            <person name="Baker S.E."/>
        </authorList>
    </citation>
    <scope>NUCLEOTIDE SEQUENCE [LARGE SCALE GENOMIC DNA]</scope>
    <source>
        <strain evidence="2 3">CBS 121593</strain>
    </source>
</reference>
<keyword evidence="3" id="KW-1185">Reference proteome</keyword>
<keyword evidence="1" id="KW-0732">Signal</keyword>
<dbReference type="Proteomes" id="UP000249402">
    <property type="component" value="Unassembled WGS sequence"/>
</dbReference>
<dbReference type="OrthoDB" id="4419146at2759"/>
<protein>
    <submittedName>
        <fullName evidence="2">Uncharacterized protein</fullName>
    </submittedName>
</protein>
<evidence type="ECO:0000313" key="2">
    <source>
        <dbReference type="EMBL" id="RAK98508.1"/>
    </source>
</evidence>
<dbReference type="RefSeq" id="XP_025572836.1">
    <property type="nucleotide sequence ID" value="XM_025718020.1"/>
</dbReference>
<dbReference type="EMBL" id="KZ824453">
    <property type="protein sequence ID" value="RAK98508.1"/>
    <property type="molecule type" value="Genomic_DNA"/>
</dbReference>
<feature type="signal peptide" evidence="1">
    <location>
        <begin position="1"/>
        <end position="17"/>
    </location>
</feature>
<feature type="chain" id="PRO_5017419069" evidence="1">
    <location>
        <begin position="18"/>
        <end position="104"/>
    </location>
</feature>
<dbReference type="GeneID" id="37222885"/>
<organism evidence="2 3">
    <name type="scientific">Aspergillus ibericus CBS 121593</name>
    <dbReference type="NCBI Taxonomy" id="1448316"/>
    <lineage>
        <taxon>Eukaryota</taxon>
        <taxon>Fungi</taxon>
        <taxon>Dikarya</taxon>
        <taxon>Ascomycota</taxon>
        <taxon>Pezizomycotina</taxon>
        <taxon>Eurotiomycetes</taxon>
        <taxon>Eurotiomycetidae</taxon>
        <taxon>Eurotiales</taxon>
        <taxon>Aspergillaceae</taxon>
        <taxon>Aspergillus</taxon>
        <taxon>Aspergillus subgen. Circumdati</taxon>
    </lineage>
</organism>